<dbReference type="Proteomes" id="UP000032266">
    <property type="component" value="Chromosome"/>
</dbReference>
<protein>
    <recommendedName>
        <fullName evidence="1">Knr4/Smi1-like domain-containing protein</fullName>
    </recommendedName>
</protein>
<feature type="domain" description="Knr4/Smi1-like" evidence="1">
    <location>
        <begin position="4"/>
        <end position="112"/>
    </location>
</feature>
<dbReference type="InterPro" id="IPR018958">
    <property type="entry name" value="Knr4/Smi1-like_dom"/>
</dbReference>
<evidence type="ECO:0000313" key="3">
    <source>
        <dbReference type="Proteomes" id="UP000032266"/>
    </source>
</evidence>
<evidence type="ECO:0000259" key="1">
    <source>
        <dbReference type="Pfam" id="PF09346"/>
    </source>
</evidence>
<organism evidence="2 3">
    <name type="scientific">Gynuella sunshinyii YC6258</name>
    <dbReference type="NCBI Taxonomy" id="1445510"/>
    <lineage>
        <taxon>Bacteria</taxon>
        <taxon>Pseudomonadati</taxon>
        <taxon>Pseudomonadota</taxon>
        <taxon>Gammaproteobacteria</taxon>
        <taxon>Oceanospirillales</taxon>
        <taxon>Saccharospirillaceae</taxon>
        <taxon>Gynuella</taxon>
    </lineage>
</organism>
<dbReference type="SUPFAM" id="SSF160631">
    <property type="entry name" value="SMI1/KNR4-like"/>
    <property type="match status" value="1"/>
</dbReference>
<dbReference type="RefSeq" id="WP_044618277.1">
    <property type="nucleotide sequence ID" value="NZ_CP007142.1"/>
</dbReference>
<dbReference type="HOGENOM" id="CLU_135028_1_0_6"/>
<proteinExistence type="predicted"/>
<accession>A0A0C5VSB5</accession>
<dbReference type="Pfam" id="PF09346">
    <property type="entry name" value="SMI1_KNR4"/>
    <property type="match status" value="1"/>
</dbReference>
<dbReference type="KEGG" id="gsn:YC6258_04177"/>
<keyword evidence="3" id="KW-1185">Reference proteome</keyword>
<sequence length="116" mass="13936">MEILEKLEKKYQIMLPKTYKRWFIEGGQKNDSFIGTDIDEPYLNELNDWAKELLEDSGSEYILPENAFVFAMHQGYQFMYFICDGHDDPEVWYYIEDEPMPVVKWKSFSDFIHESV</sequence>
<dbReference type="OrthoDB" id="6455738at2"/>
<dbReference type="AlphaFoldDB" id="A0A0C5VSB5"/>
<gene>
    <name evidence="2" type="ORF">YC6258_04177</name>
</gene>
<reference evidence="2 3" key="1">
    <citation type="submission" date="2014-01" db="EMBL/GenBank/DDBJ databases">
        <title>Full genme sequencing of cellulolytic bacterium Gynuella sunshinyii YC6258T gen. nov., sp. nov.</title>
        <authorList>
            <person name="Khan H."/>
            <person name="Chung E.J."/>
            <person name="Chung Y.R."/>
        </authorList>
    </citation>
    <scope>NUCLEOTIDE SEQUENCE [LARGE SCALE GENOMIC DNA]</scope>
    <source>
        <strain evidence="2 3">YC6258</strain>
    </source>
</reference>
<evidence type="ECO:0000313" key="2">
    <source>
        <dbReference type="EMBL" id="AJQ96213.1"/>
    </source>
</evidence>
<dbReference type="EMBL" id="CP007142">
    <property type="protein sequence ID" value="AJQ96213.1"/>
    <property type="molecule type" value="Genomic_DNA"/>
</dbReference>
<dbReference type="InterPro" id="IPR037883">
    <property type="entry name" value="Knr4/Smi1-like_sf"/>
</dbReference>
<name>A0A0C5VSB5_9GAMM</name>
<dbReference type="Gene3D" id="3.40.1580.10">
    <property type="entry name" value="SMI1/KNR4-like"/>
    <property type="match status" value="1"/>
</dbReference>